<comment type="similarity">
    <text evidence="1">Belongs to the cyclin family. Cyclin AB subfamily.</text>
</comment>
<evidence type="ECO:0000313" key="9">
    <source>
        <dbReference type="EMBL" id="CAD6272509.1"/>
    </source>
</evidence>
<sequence length="488" mass="54819">MSCWAAGRRSSASAMAENAGARGAKEAVARSGKRVALGNLTNVFRGGWRSGAANSTSDAKLSSTKPVDVKKGSFVCLRNVNTERGSSRRLASDQFDQAVSVLQKNTSLPSVADVVSTGCSSPGLSQDCSVSMEDAMSTCNSTEISDLECLNDDDPSMAASLHWWASDRLHFSDSMDVADLFDLFIVAEFNWRKHSPNPLKADNIIDLDYNYKDPWLSTTLACEIYESLREAETRKMPSTNFLETTQTDMSKTMRAMLIDWLVEVTEEYRLVPETLYLTVNYIDRYLSVKEISRYRLQLVGVACLLIAAKYEEICPLQVEELCYVTDYSYTKEEVLQMEASVLNNLKFEMTVPTARCFLRRFVRAAQVLDKGSTLHLEFLANYICELSLLDYSLLCYLPSLVAASSVFLAKYILMPIKNPWNSSLSYYTRYTPSELRGCVSVLHQLFRLGPGSNLPAIREKYSQHKYKFVAKKYCPPSIPTKFFQDLTS</sequence>
<evidence type="ECO:0000256" key="6">
    <source>
        <dbReference type="SAM" id="MobiDB-lite"/>
    </source>
</evidence>
<evidence type="ECO:0000259" key="7">
    <source>
        <dbReference type="SMART" id="SM00385"/>
    </source>
</evidence>
<evidence type="ECO:0000313" key="10">
    <source>
        <dbReference type="Proteomes" id="UP000604825"/>
    </source>
</evidence>
<dbReference type="InterPro" id="IPR048258">
    <property type="entry name" value="Cyclins_cyclin-box"/>
</dbReference>
<dbReference type="AlphaFoldDB" id="A0A811RPL6"/>
<comment type="caution">
    <text evidence="9">The sequence shown here is derived from an EMBL/GenBank/DDBJ whole genome shotgun (WGS) entry which is preliminary data.</text>
</comment>
<evidence type="ECO:0000256" key="3">
    <source>
        <dbReference type="ARBA" id="ARBA00023127"/>
    </source>
</evidence>
<dbReference type="InterPro" id="IPR006671">
    <property type="entry name" value="Cyclin_N"/>
</dbReference>
<dbReference type="Proteomes" id="UP000604825">
    <property type="component" value="Unassembled WGS sequence"/>
</dbReference>
<feature type="domain" description="Cyclin C-terminal" evidence="8">
    <location>
        <begin position="352"/>
        <end position="475"/>
    </location>
</feature>
<feature type="domain" description="Cyclin-like" evidence="7">
    <location>
        <begin position="259"/>
        <end position="343"/>
    </location>
</feature>
<dbReference type="SMART" id="SM01332">
    <property type="entry name" value="Cyclin_C"/>
    <property type="match status" value="1"/>
</dbReference>
<dbReference type="SUPFAM" id="SSF47954">
    <property type="entry name" value="Cyclin-like"/>
    <property type="match status" value="2"/>
</dbReference>
<dbReference type="PANTHER" id="PTHR10177">
    <property type="entry name" value="CYCLINS"/>
    <property type="match status" value="1"/>
</dbReference>
<evidence type="ECO:0000256" key="2">
    <source>
        <dbReference type="ARBA" id="ARBA00022618"/>
    </source>
</evidence>
<protein>
    <recommendedName>
        <fullName evidence="11">Cyclin N-terminal domain-containing protein</fullName>
    </recommendedName>
</protein>
<evidence type="ECO:0000256" key="1">
    <source>
        <dbReference type="ARBA" id="ARBA00006955"/>
    </source>
</evidence>
<dbReference type="FunFam" id="1.10.472.10:FF:000167">
    <property type="entry name" value="Mitotic cyclin 6"/>
    <property type="match status" value="1"/>
</dbReference>
<dbReference type="SMART" id="SM00385">
    <property type="entry name" value="CYCLIN"/>
    <property type="match status" value="2"/>
</dbReference>
<proteinExistence type="inferred from homology"/>
<evidence type="ECO:0008006" key="11">
    <source>
        <dbReference type="Google" id="ProtNLM"/>
    </source>
</evidence>
<organism evidence="9 10">
    <name type="scientific">Miscanthus lutarioriparius</name>
    <dbReference type="NCBI Taxonomy" id="422564"/>
    <lineage>
        <taxon>Eukaryota</taxon>
        <taxon>Viridiplantae</taxon>
        <taxon>Streptophyta</taxon>
        <taxon>Embryophyta</taxon>
        <taxon>Tracheophyta</taxon>
        <taxon>Spermatophyta</taxon>
        <taxon>Magnoliopsida</taxon>
        <taxon>Liliopsida</taxon>
        <taxon>Poales</taxon>
        <taxon>Poaceae</taxon>
        <taxon>PACMAD clade</taxon>
        <taxon>Panicoideae</taxon>
        <taxon>Andropogonodae</taxon>
        <taxon>Andropogoneae</taxon>
        <taxon>Saccharinae</taxon>
        <taxon>Miscanthus</taxon>
    </lineage>
</organism>
<gene>
    <name evidence="9" type="ORF">NCGR_LOCUS55784</name>
</gene>
<dbReference type="EMBL" id="CAJGYO010000016">
    <property type="protein sequence ID" value="CAD6272509.1"/>
    <property type="molecule type" value="Genomic_DNA"/>
</dbReference>
<dbReference type="Pfam" id="PF02984">
    <property type="entry name" value="Cyclin_C"/>
    <property type="match status" value="1"/>
</dbReference>
<dbReference type="InterPro" id="IPR036915">
    <property type="entry name" value="Cyclin-like_sf"/>
</dbReference>
<keyword evidence="4" id="KW-0131">Cell cycle</keyword>
<feature type="region of interest" description="Disordered" evidence="6">
    <location>
        <begin position="1"/>
        <end position="22"/>
    </location>
</feature>
<dbReference type="OrthoDB" id="5590282at2759"/>
<dbReference type="GO" id="GO:0051301">
    <property type="term" value="P:cell division"/>
    <property type="evidence" value="ECO:0007669"/>
    <property type="project" value="UniProtKB-KW"/>
</dbReference>
<keyword evidence="3 5" id="KW-0195">Cyclin</keyword>
<keyword evidence="2" id="KW-0132">Cell division</keyword>
<dbReference type="InterPro" id="IPR004367">
    <property type="entry name" value="Cyclin_C-dom"/>
</dbReference>
<evidence type="ECO:0000256" key="5">
    <source>
        <dbReference type="RuleBase" id="RU000383"/>
    </source>
</evidence>
<dbReference type="CDD" id="cd20506">
    <property type="entry name" value="CYCLIN_AtCycA-like_rpt2"/>
    <property type="match status" value="1"/>
</dbReference>
<dbReference type="Gene3D" id="1.10.472.10">
    <property type="entry name" value="Cyclin-like"/>
    <property type="match status" value="2"/>
</dbReference>
<evidence type="ECO:0000259" key="8">
    <source>
        <dbReference type="SMART" id="SM01332"/>
    </source>
</evidence>
<dbReference type="InterPro" id="IPR039361">
    <property type="entry name" value="Cyclin"/>
</dbReference>
<feature type="domain" description="Cyclin-like" evidence="7">
    <location>
        <begin position="356"/>
        <end position="444"/>
    </location>
</feature>
<dbReference type="Pfam" id="PF00134">
    <property type="entry name" value="Cyclin_N"/>
    <property type="match status" value="1"/>
</dbReference>
<feature type="compositionally biased region" description="Low complexity" evidence="6">
    <location>
        <begin position="1"/>
        <end position="16"/>
    </location>
</feature>
<dbReference type="FunFam" id="1.10.472.10:FF:000013">
    <property type="entry name" value="Cyclin A1"/>
    <property type="match status" value="1"/>
</dbReference>
<keyword evidence="10" id="KW-1185">Reference proteome</keyword>
<evidence type="ECO:0000256" key="4">
    <source>
        <dbReference type="ARBA" id="ARBA00023306"/>
    </source>
</evidence>
<name>A0A811RPL6_9POAL</name>
<dbReference type="InterPro" id="IPR013763">
    <property type="entry name" value="Cyclin-like_dom"/>
</dbReference>
<accession>A0A811RPL6</accession>
<dbReference type="PROSITE" id="PS00292">
    <property type="entry name" value="CYCLINS"/>
    <property type="match status" value="1"/>
</dbReference>
<reference evidence="9" key="1">
    <citation type="submission" date="2020-10" db="EMBL/GenBank/DDBJ databases">
        <authorList>
            <person name="Han B."/>
            <person name="Lu T."/>
            <person name="Zhao Q."/>
            <person name="Huang X."/>
            <person name="Zhao Y."/>
        </authorList>
    </citation>
    <scope>NUCLEOTIDE SEQUENCE</scope>
</reference>